<dbReference type="Proteomes" id="UP001387364">
    <property type="component" value="Chromosome"/>
</dbReference>
<proteinExistence type="predicted"/>
<keyword evidence="2" id="KW-1185">Reference proteome</keyword>
<dbReference type="Pfam" id="PF26344">
    <property type="entry name" value="YuzC"/>
    <property type="match status" value="1"/>
</dbReference>
<name>A0ABZ2N8P3_9BACI</name>
<evidence type="ECO:0008006" key="3">
    <source>
        <dbReference type="Google" id="ProtNLM"/>
    </source>
</evidence>
<protein>
    <recommendedName>
        <fullName evidence="3">Inner spore coat protein</fullName>
    </recommendedName>
</protein>
<dbReference type="EMBL" id="CP147404">
    <property type="protein sequence ID" value="WXB94119.1"/>
    <property type="molecule type" value="Genomic_DNA"/>
</dbReference>
<evidence type="ECO:0000313" key="2">
    <source>
        <dbReference type="Proteomes" id="UP001387364"/>
    </source>
</evidence>
<gene>
    <name evidence="1" type="ORF">WDJ61_05690</name>
</gene>
<organism evidence="1 2">
    <name type="scientific">Bacillus kandeliae</name>
    <dbReference type="NCBI Taxonomy" id="3129297"/>
    <lineage>
        <taxon>Bacteria</taxon>
        <taxon>Bacillati</taxon>
        <taxon>Bacillota</taxon>
        <taxon>Bacilli</taxon>
        <taxon>Bacillales</taxon>
        <taxon>Bacillaceae</taxon>
        <taxon>Bacillus</taxon>
    </lineage>
</organism>
<sequence length="121" mass="13853">MYPSYPTGYFYPDYLYYPAIHQRVYPQIDVTLFKQSAQSMKNLLKETNLLLNKLSDSPSFAYQVMNAAQQAKQKEVERLIKSAGITSKTDISFNPDSIHVELRSKAGGNNCCHLTIALRWQ</sequence>
<reference evidence="1 2" key="1">
    <citation type="submission" date="2024-02" db="EMBL/GenBank/DDBJ databases">
        <title>Seven novel Bacillus-like species.</title>
        <authorList>
            <person name="Liu G."/>
        </authorList>
    </citation>
    <scope>NUCLEOTIDE SEQUENCE [LARGE SCALE GENOMIC DNA]</scope>
    <source>
        <strain evidence="1 2">FJAT-52991</strain>
    </source>
</reference>
<evidence type="ECO:0000313" key="1">
    <source>
        <dbReference type="EMBL" id="WXB94119.1"/>
    </source>
</evidence>
<dbReference type="RefSeq" id="WP_338753724.1">
    <property type="nucleotide sequence ID" value="NZ_CP147404.1"/>
</dbReference>
<dbReference type="InterPro" id="IPR058870">
    <property type="entry name" value="YuzC"/>
</dbReference>
<accession>A0ABZ2N8P3</accession>